<feature type="transmembrane region" description="Helical" evidence="1">
    <location>
        <begin position="191"/>
        <end position="212"/>
    </location>
</feature>
<feature type="transmembrane region" description="Helical" evidence="1">
    <location>
        <begin position="270"/>
        <end position="291"/>
    </location>
</feature>
<feature type="transmembrane region" description="Helical" evidence="1">
    <location>
        <begin position="233"/>
        <end position="258"/>
    </location>
</feature>
<keyword evidence="5" id="KW-1185">Reference proteome</keyword>
<evidence type="ECO:0000313" key="4">
    <source>
        <dbReference type="EMBL" id="MFC6332733.1"/>
    </source>
</evidence>
<feature type="transmembrane region" description="Helical" evidence="1">
    <location>
        <begin position="54"/>
        <end position="72"/>
    </location>
</feature>
<dbReference type="PANTHER" id="PTHR37810">
    <property type="entry name" value="IMMUNITY PROTEIN SDPI"/>
    <property type="match status" value="1"/>
</dbReference>
<feature type="transmembrane region" description="Helical" evidence="1">
    <location>
        <begin position="142"/>
        <end position="161"/>
    </location>
</feature>
<dbReference type="RefSeq" id="WP_379233477.1">
    <property type="nucleotide sequence ID" value="NZ_JBHSTE010000003.1"/>
</dbReference>
<dbReference type="InterPro" id="IPR012867">
    <property type="entry name" value="DUF1648"/>
</dbReference>
<dbReference type="PIRSF" id="PIRSF032908">
    <property type="entry name" value="UCP032908"/>
    <property type="match status" value="1"/>
</dbReference>
<reference evidence="5" key="1">
    <citation type="journal article" date="2019" name="Int. J. Syst. Evol. Microbiol.">
        <title>The Global Catalogue of Microorganisms (GCM) 10K type strain sequencing project: providing services to taxonomists for standard genome sequencing and annotation.</title>
        <authorList>
            <consortium name="The Broad Institute Genomics Platform"/>
            <consortium name="The Broad Institute Genome Sequencing Center for Infectious Disease"/>
            <person name="Wu L."/>
            <person name="Ma J."/>
        </authorList>
    </citation>
    <scope>NUCLEOTIDE SEQUENCE [LARGE SCALE GENOMIC DNA]</scope>
    <source>
        <strain evidence="5">PCU 280</strain>
    </source>
</reference>
<dbReference type="Pfam" id="PF07853">
    <property type="entry name" value="DUF1648"/>
    <property type="match status" value="1"/>
</dbReference>
<feature type="transmembrane region" description="Helical" evidence="1">
    <location>
        <begin position="6"/>
        <end position="26"/>
    </location>
</feature>
<comment type="caution">
    <text evidence="4">The sequence shown here is derived from an EMBL/GenBank/DDBJ whole genome shotgun (WGS) entry which is preliminary data.</text>
</comment>
<dbReference type="InterPro" id="IPR014574">
    <property type="entry name" value="UCP032908"/>
</dbReference>
<evidence type="ECO:0000259" key="2">
    <source>
        <dbReference type="Pfam" id="PF07853"/>
    </source>
</evidence>
<protein>
    <submittedName>
        <fullName evidence="4">DUF1648 domain-containing protein</fullName>
    </submittedName>
</protein>
<feature type="transmembrane region" description="Helical" evidence="1">
    <location>
        <begin position="351"/>
        <end position="368"/>
    </location>
</feature>
<dbReference type="EMBL" id="JBHSTE010000003">
    <property type="protein sequence ID" value="MFC6332733.1"/>
    <property type="molecule type" value="Genomic_DNA"/>
</dbReference>
<evidence type="ECO:0000259" key="3">
    <source>
        <dbReference type="Pfam" id="PF19124"/>
    </source>
</evidence>
<dbReference type="PANTHER" id="PTHR37810:SF9">
    <property type="entry name" value="MEMBRANE PROTEIN"/>
    <property type="match status" value="1"/>
</dbReference>
<organism evidence="4 5">
    <name type="scientific">Paenibacillus septentrionalis</name>
    <dbReference type="NCBI Taxonomy" id="429342"/>
    <lineage>
        <taxon>Bacteria</taxon>
        <taxon>Bacillati</taxon>
        <taxon>Bacillota</taxon>
        <taxon>Bacilli</taxon>
        <taxon>Bacillales</taxon>
        <taxon>Paenibacillaceae</taxon>
        <taxon>Paenibacillus</taxon>
    </lineage>
</organism>
<name>A0ABW1V420_9BACL</name>
<accession>A0ABW1V420</accession>
<gene>
    <name evidence="4" type="ORF">ACFP56_08870</name>
</gene>
<feature type="transmembrane region" description="Helical" evidence="1">
    <location>
        <begin position="84"/>
        <end position="104"/>
    </location>
</feature>
<dbReference type="InterPro" id="IPR043831">
    <property type="entry name" value="DUF5808"/>
</dbReference>
<dbReference type="Pfam" id="PF19124">
    <property type="entry name" value="DUF5808"/>
    <property type="match status" value="1"/>
</dbReference>
<keyword evidence="1" id="KW-0812">Transmembrane</keyword>
<feature type="domain" description="DUF5808" evidence="3">
    <location>
        <begin position="326"/>
        <end position="351"/>
    </location>
</feature>
<evidence type="ECO:0000313" key="5">
    <source>
        <dbReference type="Proteomes" id="UP001596233"/>
    </source>
</evidence>
<feature type="domain" description="DUF1648" evidence="2">
    <location>
        <begin position="150"/>
        <end position="198"/>
    </location>
</feature>
<keyword evidence="1" id="KW-1133">Transmembrane helix</keyword>
<dbReference type="Proteomes" id="UP001596233">
    <property type="component" value="Unassembled WGS sequence"/>
</dbReference>
<keyword evidence="1" id="KW-0472">Membrane</keyword>
<evidence type="ECO:0000256" key="1">
    <source>
        <dbReference type="SAM" id="Phobius"/>
    </source>
</evidence>
<proteinExistence type="predicted"/>
<sequence length="369" mass="41893">MAGIELWILLGIFIPIIVITAITPIMTRKIEAFGVTVPEHVKQEQYIARHIKRYMISCVVLGVVVLIALYALLQKQSAEDVLVWLYPLCIGGYVLLTFVMYYMAHSAIKNWKTQQPWYKEQITVQKIVVQTGFHHKKLTISIAWYIPHLLLVICTMAYSLFRFDDYPEQIPMQYSFDGEVTRVVEKSLSSILMLSVVALSMLIVFLFAHYSIVKSKQVIESNDPEGSAEKNRIFRYAWSVYIAIAGFFVVMLMCIGQLSPLLQLEQSVMMSLVLGIIAIVVIGSIVLSIKLGQGGSRIRLKDRQADAVSVADLDQYWKAGIFYFNRKDPAIFVEKRFGVGWSMNFGNPMSWVIFIGLLAIILLPTLFLS</sequence>